<name>A0AAE0C1E8_9CHLO</name>
<comment type="caution">
    <text evidence="2">The sequence shown here is derived from an EMBL/GenBank/DDBJ whole genome shotgun (WGS) entry which is preliminary data.</text>
</comment>
<feature type="region of interest" description="Disordered" evidence="1">
    <location>
        <begin position="54"/>
        <end position="120"/>
    </location>
</feature>
<dbReference type="AlphaFoldDB" id="A0AAE0C1E8"/>
<feature type="non-terminal residue" evidence="2">
    <location>
        <position position="1"/>
    </location>
</feature>
<proteinExistence type="predicted"/>
<evidence type="ECO:0000313" key="3">
    <source>
        <dbReference type="Proteomes" id="UP001190700"/>
    </source>
</evidence>
<protein>
    <submittedName>
        <fullName evidence="2">Uncharacterized protein</fullName>
    </submittedName>
</protein>
<dbReference type="Proteomes" id="UP001190700">
    <property type="component" value="Unassembled WGS sequence"/>
</dbReference>
<evidence type="ECO:0000313" key="2">
    <source>
        <dbReference type="EMBL" id="KAK3246626.1"/>
    </source>
</evidence>
<organism evidence="2 3">
    <name type="scientific">Cymbomonas tetramitiformis</name>
    <dbReference type="NCBI Taxonomy" id="36881"/>
    <lineage>
        <taxon>Eukaryota</taxon>
        <taxon>Viridiplantae</taxon>
        <taxon>Chlorophyta</taxon>
        <taxon>Pyramimonadophyceae</taxon>
        <taxon>Pyramimonadales</taxon>
        <taxon>Pyramimonadaceae</taxon>
        <taxon>Cymbomonas</taxon>
    </lineage>
</organism>
<dbReference type="EMBL" id="LGRX02029626">
    <property type="protein sequence ID" value="KAK3246626.1"/>
    <property type="molecule type" value="Genomic_DNA"/>
</dbReference>
<gene>
    <name evidence="2" type="ORF">CYMTET_43843</name>
</gene>
<keyword evidence="3" id="KW-1185">Reference proteome</keyword>
<reference evidence="2 3" key="1">
    <citation type="journal article" date="2015" name="Genome Biol. Evol.">
        <title>Comparative Genomics of a Bacterivorous Green Alga Reveals Evolutionary Causalities and Consequences of Phago-Mixotrophic Mode of Nutrition.</title>
        <authorList>
            <person name="Burns J.A."/>
            <person name="Paasch A."/>
            <person name="Narechania A."/>
            <person name="Kim E."/>
        </authorList>
    </citation>
    <scope>NUCLEOTIDE SEQUENCE [LARGE SCALE GENOMIC DNA]</scope>
    <source>
        <strain evidence="2 3">PLY_AMNH</strain>
    </source>
</reference>
<sequence>VIGHFVDILSPGSASSAHSRAGPVIINLAPMPLGKLSQVLSSLKNFMTSMVVLPGGSSSSASSKSAEGREEDDSSDDEAPPGHAPAAAPRDSEERLPPAPAHCWRAHPGPAMGTGSGSNVQHAWEGRAADLGMTPASAAAPGALYAWRGGRSLRPVGPQLQLFARSAGADDGELDAALLTLGRKSSGAHHDSWRPTVNWAQLACEEASRAAALVPLMMEAWAIWSADGLSAEGNLEATECLARLLCTSQALLARLADLCSATASGSHRAENMLTGKSKAQQLVQAEFGPLLVERLLQGFPAVAAMDHAAKSPATPKGKRYGHCRAVPGKKTVALHKADQSREFSITLAYKRAGAQLGMGGGGSRMLLQRQRTLRQGLPEAIALGSSSLKL</sequence>
<accession>A0AAE0C1E8</accession>
<feature type="compositionally biased region" description="Acidic residues" evidence="1">
    <location>
        <begin position="69"/>
        <end position="79"/>
    </location>
</feature>
<evidence type="ECO:0000256" key="1">
    <source>
        <dbReference type="SAM" id="MobiDB-lite"/>
    </source>
</evidence>